<dbReference type="SUPFAM" id="SSF52540">
    <property type="entry name" value="P-loop containing nucleoside triphosphate hydrolases"/>
    <property type="match status" value="1"/>
</dbReference>
<organism evidence="2 3">
    <name type="scientific">Persicobacter diffluens</name>
    <dbReference type="NCBI Taxonomy" id="981"/>
    <lineage>
        <taxon>Bacteria</taxon>
        <taxon>Pseudomonadati</taxon>
        <taxon>Bacteroidota</taxon>
        <taxon>Cytophagia</taxon>
        <taxon>Cytophagales</taxon>
        <taxon>Persicobacteraceae</taxon>
        <taxon>Persicobacter</taxon>
    </lineage>
</organism>
<evidence type="ECO:0000259" key="1">
    <source>
        <dbReference type="Pfam" id="PF13614"/>
    </source>
</evidence>
<dbReference type="FunFam" id="3.40.50.300:FF:000285">
    <property type="entry name" value="Sporulation initiation inhibitor Soj"/>
    <property type="match status" value="1"/>
</dbReference>
<dbReference type="PANTHER" id="PTHR13696:SF99">
    <property type="entry name" value="COBYRINIC ACID AC-DIAMIDE SYNTHASE"/>
    <property type="match status" value="1"/>
</dbReference>
<dbReference type="InterPro" id="IPR050678">
    <property type="entry name" value="DNA_Partitioning_ATPase"/>
</dbReference>
<keyword evidence="3" id="KW-1185">Reference proteome</keyword>
<dbReference type="EMBL" id="BQKE01000009">
    <property type="protein sequence ID" value="GJM64981.1"/>
    <property type="molecule type" value="Genomic_DNA"/>
</dbReference>
<dbReference type="CDD" id="cd02042">
    <property type="entry name" value="ParAB_family"/>
    <property type="match status" value="1"/>
</dbReference>
<dbReference type="Pfam" id="PF13614">
    <property type="entry name" value="AAA_31"/>
    <property type="match status" value="1"/>
</dbReference>
<dbReference type="Gene3D" id="3.40.50.300">
    <property type="entry name" value="P-loop containing nucleotide triphosphate hydrolases"/>
    <property type="match status" value="1"/>
</dbReference>
<evidence type="ECO:0000313" key="2">
    <source>
        <dbReference type="EMBL" id="GJM64981.1"/>
    </source>
</evidence>
<dbReference type="PANTHER" id="PTHR13696">
    <property type="entry name" value="P-LOOP CONTAINING NUCLEOSIDE TRIPHOSPHATE HYDROLASE"/>
    <property type="match status" value="1"/>
</dbReference>
<comment type="caution">
    <text evidence="2">The sequence shown here is derived from an EMBL/GenBank/DDBJ whole genome shotgun (WGS) entry which is preliminary data.</text>
</comment>
<dbReference type="AlphaFoldDB" id="A0AAN4W5D9"/>
<sequence length="253" mass="27713">MAQQPGKIIAIANHKGGVAKTATAHNLGKALAMKKQKVLLIDMDAQGNLSQNMGQNEPEATLHSVFEGNEMPLIPIDENLDLVPSDLDLDYADEKLRAQGLPGYRQLSKALSPLREKYDFIILDCPPSVRGMIVSNAMVAADSVLIPVVPEKGAVKGLAGVFRLMEDNAIMNENLKVEGIVFTRVKDRTALHSHYVEEIREDYDHVHIFETIVHESIAVAEAGTMETDIFTHSAKNKAAQDYMALAEELLTNG</sequence>
<accession>A0AAN4W5D9</accession>
<feature type="domain" description="AAA" evidence="1">
    <location>
        <begin position="7"/>
        <end position="167"/>
    </location>
</feature>
<reference evidence="2 3" key="1">
    <citation type="submission" date="2021-12" db="EMBL/GenBank/DDBJ databases">
        <title>Genome sequencing of bacteria with rrn-lacking chromosome and rrn-plasmid.</title>
        <authorList>
            <person name="Anda M."/>
            <person name="Iwasaki W."/>
        </authorList>
    </citation>
    <scope>NUCLEOTIDE SEQUENCE [LARGE SCALE GENOMIC DNA]</scope>
    <source>
        <strain evidence="2 3">NBRC 15940</strain>
    </source>
</reference>
<proteinExistence type="predicted"/>
<dbReference type="RefSeq" id="WP_338240049.1">
    <property type="nucleotide sequence ID" value="NZ_BQKE01000009.1"/>
</dbReference>
<dbReference type="InterPro" id="IPR025669">
    <property type="entry name" value="AAA_dom"/>
</dbReference>
<dbReference type="InterPro" id="IPR027417">
    <property type="entry name" value="P-loop_NTPase"/>
</dbReference>
<name>A0AAN4W5D9_9BACT</name>
<dbReference type="Proteomes" id="UP001310022">
    <property type="component" value="Unassembled WGS sequence"/>
</dbReference>
<evidence type="ECO:0000313" key="3">
    <source>
        <dbReference type="Proteomes" id="UP001310022"/>
    </source>
</evidence>
<gene>
    <name evidence="2" type="ORF">PEDI_55330</name>
</gene>
<protein>
    <submittedName>
        <fullName evidence="2">Sporulation initiation inhibitor Soj</fullName>
    </submittedName>
</protein>